<dbReference type="EMBL" id="UINC01197304">
    <property type="protein sequence ID" value="SVE14721.1"/>
    <property type="molecule type" value="Genomic_DNA"/>
</dbReference>
<dbReference type="AlphaFoldDB" id="A0A383B487"/>
<name>A0A383B487_9ZZZZ</name>
<gene>
    <name evidence="1" type="ORF">METZ01_LOCUS467575</name>
</gene>
<accession>A0A383B487</accession>
<reference evidence="1" key="1">
    <citation type="submission" date="2018-05" db="EMBL/GenBank/DDBJ databases">
        <authorList>
            <person name="Lanie J.A."/>
            <person name="Ng W.-L."/>
            <person name="Kazmierczak K.M."/>
            <person name="Andrzejewski T.M."/>
            <person name="Davidsen T.M."/>
            <person name="Wayne K.J."/>
            <person name="Tettelin H."/>
            <person name="Glass J.I."/>
            <person name="Rusch D."/>
            <person name="Podicherti R."/>
            <person name="Tsui H.-C.T."/>
            <person name="Winkler M.E."/>
        </authorList>
    </citation>
    <scope>NUCLEOTIDE SEQUENCE</scope>
</reference>
<sequence length="170" mass="18069">MANTADLKPFRSYDEHDVVNLFALDDPSVDLNVDDVKIKKGVLVAVEGDGWKNTEEALSEFGLGTATSAVAPGKSFANTVSLRYGTTARVQPAASGDTAAPLGLTLWDMAERDENGEKLLYHPRKAAEMQAVISGQTMPVLTKGIVLYKGKLTAENPGDITPGTAIYASQ</sequence>
<proteinExistence type="predicted"/>
<feature type="non-terminal residue" evidence="1">
    <location>
        <position position="170"/>
    </location>
</feature>
<protein>
    <submittedName>
        <fullName evidence="1">Uncharacterized protein</fullName>
    </submittedName>
</protein>
<evidence type="ECO:0000313" key="1">
    <source>
        <dbReference type="EMBL" id="SVE14721.1"/>
    </source>
</evidence>
<organism evidence="1">
    <name type="scientific">marine metagenome</name>
    <dbReference type="NCBI Taxonomy" id="408172"/>
    <lineage>
        <taxon>unclassified sequences</taxon>
        <taxon>metagenomes</taxon>
        <taxon>ecological metagenomes</taxon>
    </lineage>
</organism>